<evidence type="ECO:0000256" key="5">
    <source>
        <dbReference type="ARBA" id="ARBA00022679"/>
    </source>
</evidence>
<reference evidence="10" key="1">
    <citation type="submission" date="2017-03" db="EMBL/GenBank/DDBJ databases">
        <title>Novel pathways for hydrocarbon cycling and metabolic interdependencies in hydrothermal sediment communities.</title>
        <authorList>
            <person name="Dombrowski N."/>
            <person name="Seitz K."/>
            <person name="Teske A."/>
            <person name="Baker B."/>
        </authorList>
    </citation>
    <scope>NUCLEOTIDE SEQUENCE [LARGE SCALE GENOMIC DNA]</scope>
</reference>
<organism evidence="9 10">
    <name type="scientific">Candidatus Coatesbacteria bacterium 4484_99</name>
    <dbReference type="NCBI Taxonomy" id="1970774"/>
    <lineage>
        <taxon>Bacteria</taxon>
        <taxon>Candidatus Coatesiibacteriota</taxon>
    </lineage>
</organism>
<keyword evidence="5" id="KW-0808">Transferase</keyword>
<dbReference type="Pfam" id="PF03830">
    <property type="entry name" value="PTSIIB_sorb"/>
    <property type="match status" value="1"/>
</dbReference>
<keyword evidence="4" id="KW-0762">Sugar transport</keyword>
<keyword evidence="2" id="KW-0813">Transport</keyword>
<proteinExistence type="predicted"/>
<evidence type="ECO:0000256" key="4">
    <source>
        <dbReference type="ARBA" id="ARBA00022597"/>
    </source>
</evidence>
<dbReference type="PROSITE" id="PS51101">
    <property type="entry name" value="PTS_EIIB_TYPE_4"/>
    <property type="match status" value="1"/>
</dbReference>
<evidence type="ECO:0000256" key="3">
    <source>
        <dbReference type="ARBA" id="ARBA00022490"/>
    </source>
</evidence>
<dbReference type="InterPro" id="IPR004720">
    <property type="entry name" value="PTS_IIB_sorbose-sp"/>
</dbReference>
<evidence type="ECO:0000256" key="6">
    <source>
        <dbReference type="ARBA" id="ARBA00022683"/>
    </source>
</evidence>
<dbReference type="SUPFAM" id="SSF52728">
    <property type="entry name" value="PTS IIb component"/>
    <property type="match status" value="1"/>
</dbReference>
<comment type="caution">
    <text evidence="9">The sequence shown here is derived from an EMBL/GenBank/DDBJ whole genome shotgun (WGS) entry which is preliminary data.</text>
</comment>
<evidence type="ECO:0000256" key="7">
    <source>
        <dbReference type="ARBA" id="ARBA00022777"/>
    </source>
</evidence>
<evidence type="ECO:0000313" key="9">
    <source>
        <dbReference type="EMBL" id="OQX90496.1"/>
    </source>
</evidence>
<dbReference type="Gene3D" id="3.40.35.10">
    <property type="entry name" value="Phosphotransferase system, sorbose subfamily IIB component"/>
    <property type="match status" value="1"/>
</dbReference>
<dbReference type="GO" id="GO:0005737">
    <property type="term" value="C:cytoplasm"/>
    <property type="evidence" value="ECO:0007669"/>
    <property type="project" value="UniProtKB-SubCell"/>
</dbReference>
<keyword evidence="6" id="KW-0598">Phosphotransferase system</keyword>
<keyword evidence="7" id="KW-0418">Kinase</keyword>
<keyword evidence="3" id="KW-0963">Cytoplasm</keyword>
<comment type="subcellular location">
    <subcellularLocation>
        <location evidence="1">Cytoplasm</location>
    </subcellularLocation>
</comment>
<evidence type="ECO:0000256" key="2">
    <source>
        <dbReference type="ARBA" id="ARBA00022448"/>
    </source>
</evidence>
<dbReference type="AlphaFoldDB" id="A0A1W9S193"/>
<accession>A0A1W9S193</accession>
<gene>
    <name evidence="9" type="ORF">B6D57_02850</name>
</gene>
<name>A0A1W9S193_9BACT</name>
<sequence length="162" mass="19138">MMKVYYILDELASEIQSALPWVDIFNARSLVIVSKTLSRNRIAEFIWRFRVPQFLNIKIMSPEQVPIMSLKRDIEERTLIIFESLEDIIELIYRGMPLKQLYIARMPDIGTRKQLIEKVNISPLDYQKLLLLRQTGTKIFLDPIRRISMLQIEGLIREILFG</sequence>
<protein>
    <recommendedName>
        <fullName evidence="8">PTS EIIB type-4 domain-containing protein</fullName>
    </recommendedName>
</protein>
<dbReference type="Proteomes" id="UP000192611">
    <property type="component" value="Unassembled WGS sequence"/>
</dbReference>
<evidence type="ECO:0000256" key="1">
    <source>
        <dbReference type="ARBA" id="ARBA00004496"/>
    </source>
</evidence>
<evidence type="ECO:0000313" key="10">
    <source>
        <dbReference type="Proteomes" id="UP000192611"/>
    </source>
</evidence>
<dbReference type="GO" id="GO:0016301">
    <property type="term" value="F:kinase activity"/>
    <property type="evidence" value="ECO:0007669"/>
    <property type="project" value="UniProtKB-KW"/>
</dbReference>
<feature type="domain" description="PTS EIIB type-4" evidence="8">
    <location>
        <begin position="1"/>
        <end position="162"/>
    </location>
</feature>
<dbReference type="GO" id="GO:0009401">
    <property type="term" value="P:phosphoenolpyruvate-dependent sugar phosphotransferase system"/>
    <property type="evidence" value="ECO:0007669"/>
    <property type="project" value="UniProtKB-KW"/>
</dbReference>
<dbReference type="GO" id="GO:0008982">
    <property type="term" value="F:protein-N(PI)-phosphohistidine-sugar phosphotransferase activity"/>
    <property type="evidence" value="ECO:0007669"/>
    <property type="project" value="InterPro"/>
</dbReference>
<dbReference type="InterPro" id="IPR036667">
    <property type="entry name" value="PTS_IIB_sorbose-sp_sf"/>
</dbReference>
<dbReference type="EMBL" id="NATQ01000047">
    <property type="protein sequence ID" value="OQX90496.1"/>
    <property type="molecule type" value="Genomic_DNA"/>
</dbReference>
<evidence type="ECO:0000259" key="8">
    <source>
        <dbReference type="PROSITE" id="PS51101"/>
    </source>
</evidence>